<dbReference type="EMBL" id="GL732553">
    <property type="protein sequence ID" value="EFX79139.1"/>
    <property type="molecule type" value="Genomic_DNA"/>
</dbReference>
<dbReference type="Gene3D" id="2.20.25.240">
    <property type="match status" value="1"/>
</dbReference>
<dbReference type="SMART" id="SM00225">
    <property type="entry name" value="BTB"/>
    <property type="match status" value="1"/>
</dbReference>
<dbReference type="GO" id="GO:0008270">
    <property type="term" value="F:zinc ion binding"/>
    <property type="evidence" value="ECO:0007669"/>
    <property type="project" value="UniProtKB-KW"/>
</dbReference>
<dbReference type="SUPFAM" id="SSF54695">
    <property type="entry name" value="POZ domain"/>
    <property type="match status" value="1"/>
</dbReference>
<dbReference type="AlphaFoldDB" id="E9GMR4"/>
<dbReference type="Proteomes" id="UP000000305">
    <property type="component" value="Unassembled WGS sequence"/>
</dbReference>
<dbReference type="InterPro" id="IPR007588">
    <property type="entry name" value="Znf_FLYWCH"/>
</dbReference>
<keyword evidence="1" id="KW-0479">Metal-binding</keyword>
<dbReference type="Pfam" id="PF00651">
    <property type="entry name" value="BTB"/>
    <property type="match status" value="1"/>
</dbReference>
<dbReference type="PhylomeDB" id="E9GMR4"/>
<keyword evidence="2" id="KW-0863">Zinc-finger</keyword>
<dbReference type="InParanoid" id="E9GMR4"/>
<dbReference type="PROSITE" id="PS50097">
    <property type="entry name" value="BTB"/>
    <property type="match status" value="1"/>
</dbReference>
<name>E9GMR4_DAPPU</name>
<evidence type="ECO:0000256" key="4">
    <source>
        <dbReference type="ARBA" id="ARBA00023242"/>
    </source>
</evidence>
<dbReference type="GO" id="GO:0005634">
    <property type="term" value="C:nucleus"/>
    <property type="evidence" value="ECO:0000318"/>
    <property type="project" value="GO_Central"/>
</dbReference>
<gene>
    <name evidence="7" type="ORF">DAPPUDRAFT_304943</name>
</gene>
<reference evidence="7 8" key="1">
    <citation type="journal article" date="2011" name="Science">
        <title>The ecoresponsive genome of Daphnia pulex.</title>
        <authorList>
            <person name="Colbourne J.K."/>
            <person name="Pfrender M.E."/>
            <person name="Gilbert D."/>
            <person name="Thomas W.K."/>
            <person name="Tucker A."/>
            <person name="Oakley T.H."/>
            <person name="Tokishita S."/>
            <person name="Aerts A."/>
            <person name="Arnold G.J."/>
            <person name="Basu M.K."/>
            <person name="Bauer D.J."/>
            <person name="Caceres C.E."/>
            <person name="Carmel L."/>
            <person name="Casola C."/>
            <person name="Choi J.H."/>
            <person name="Detter J.C."/>
            <person name="Dong Q."/>
            <person name="Dusheyko S."/>
            <person name="Eads B.D."/>
            <person name="Frohlich T."/>
            <person name="Geiler-Samerotte K.A."/>
            <person name="Gerlach D."/>
            <person name="Hatcher P."/>
            <person name="Jogdeo S."/>
            <person name="Krijgsveld J."/>
            <person name="Kriventseva E.V."/>
            <person name="Kultz D."/>
            <person name="Laforsch C."/>
            <person name="Lindquist E."/>
            <person name="Lopez J."/>
            <person name="Manak J.R."/>
            <person name="Muller J."/>
            <person name="Pangilinan J."/>
            <person name="Patwardhan R.P."/>
            <person name="Pitluck S."/>
            <person name="Pritham E.J."/>
            <person name="Rechtsteiner A."/>
            <person name="Rho M."/>
            <person name="Rogozin I.B."/>
            <person name="Sakarya O."/>
            <person name="Salamov A."/>
            <person name="Schaack S."/>
            <person name="Shapiro H."/>
            <person name="Shiga Y."/>
            <person name="Skalitzky C."/>
            <person name="Smith Z."/>
            <person name="Souvorov A."/>
            <person name="Sung W."/>
            <person name="Tang Z."/>
            <person name="Tsuchiya D."/>
            <person name="Tu H."/>
            <person name="Vos H."/>
            <person name="Wang M."/>
            <person name="Wolf Y.I."/>
            <person name="Yamagata H."/>
            <person name="Yamada T."/>
            <person name="Ye Y."/>
            <person name="Shaw J.R."/>
            <person name="Andrews J."/>
            <person name="Crease T.J."/>
            <person name="Tang H."/>
            <person name="Lucas S.M."/>
            <person name="Robertson H.M."/>
            <person name="Bork P."/>
            <person name="Koonin E.V."/>
            <person name="Zdobnov E.M."/>
            <person name="Grigoriev I.V."/>
            <person name="Lynch M."/>
            <person name="Boore J.L."/>
        </authorList>
    </citation>
    <scope>NUCLEOTIDE SEQUENCE [LARGE SCALE GENOMIC DNA]</scope>
</reference>
<dbReference type="CDD" id="cd18315">
    <property type="entry name" value="BTB_POZ_BAB-like"/>
    <property type="match status" value="1"/>
</dbReference>
<feature type="region of interest" description="Disordered" evidence="5">
    <location>
        <begin position="361"/>
        <end position="405"/>
    </location>
</feature>
<organism evidence="7 8">
    <name type="scientific">Daphnia pulex</name>
    <name type="common">Water flea</name>
    <dbReference type="NCBI Taxonomy" id="6669"/>
    <lineage>
        <taxon>Eukaryota</taxon>
        <taxon>Metazoa</taxon>
        <taxon>Ecdysozoa</taxon>
        <taxon>Arthropoda</taxon>
        <taxon>Crustacea</taxon>
        <taxon>Branchiopoda</taxon>
        <taxon>Diplostraca</taxon>
        <taxon>Cladocera</taxon>
        <taxon>Anomopoda</taxon>
        <taxon>Daphniidae</taxon>
        <taxon>Daphnia</taxon>
    </lineage>
</organism>
<keyword evidence="3" id="KW-0862">Zinc</keyword>
<evidence type="ECO:0000256" key="3">
    <source>
        <dbReference type="ARBA" id="ARBA00022833"/>
    </source>
</evidence>
<dbReference type="InterPro" id="IPR000210">
    <property type="entry name" value="BTB/POZ_dom"/>
</dbReference>
<evidence type="ECO:0000313" key="8">
    <source>
        <dbReference type="Proteomes" id="UP000000305"/>
    </source>
</evidence>
<dbReference type="Gene3D" id="3.30.710.10">
    <property type="entry name" value="Potassium Channel Kv1.1, Chain A"/>
    <property type="match status" value="1"/>
</dbReference>
<evidence type="ECO:0000259" key="6">
    <source>
        <dbReference type="PROSITE" id="PS50097"/>
    </source>
</evidence>
<sequence length="405" mass="45820">MMTCNLEWKNQSAFLVQALSSLRQNDTLTDCTLAADGRHIKAHRLILCACSPYFKELLADHFDKQAIIFLNNVNYSLLKLIVEYIYKGCVNIDHTELQKFLQTARALKISGLVNYGEEEPQTSKKTSAPPKLTAQKGNQKRTLGDVAAPTPPKMNKLSKREVNNSSAQRPSIRSRTENMMEAPSAPNAIQAAYLTLELEVEADENPTGEAEAEAEAEVEEEEHDENLRSDENIPFVADVEGRYQPIEGRRRGSNLIADIQEGYVYRIRRYFNGKQYYRCCYKEKCPGRLVCHEGQFHALNQHDHDGDMHVVQNYKLVADCRSRAINESTPVSQIIQEEVDKATGISEVLVTPRYLVKTRRLHRQRQQQSAQEMAEGSLILPDTAKAELEEEDEAGSLIVPHSESE</sequence>
<keyword evidence="4" id="KW-0539">Nucleus</keyword>
<accession>E9GMR4</accession>
<feature type="region of interest" description="Disordered" evidence="5">
    <location>
        <begin position="203"/>
        <end position="227"/>
    </location>
</feature>
<dbReference type="HOGENOM" id="CLU_680198_0_0_1"/>
<dbReference type="PANTHER" id="PTHR23110:SF109">
    <property type="entry name" value="FI07618P-RELATED"/>
    <property type="match status" value="1"/>
</dbReference>
<proteinExistence type="predicted"/>
<dbReference type="OrthoDB" id="6336790at2759"/>
<evidence type="ECO:0000313" key="7">
    <source>
        <dbReference type="EMBL" id="EFX79139.1"/>
    </source>
</evidence>
<keyword evidence="8" id="KW-1185">Reference proteome</keyword>
<feature type="compositionally biased region" description="Acidic residues" evidence="5">
    <location>
        <begin position="203"/>
        <end position="224"/>
    </location>
</feature>
<dbReference type="Pfam" id="PF04500">
    <property type="entry name" value="FLYWCH"/>
    <property type="match status" value="1"/>
</dbReference>
<evidence type="ECO:0000256" key="1">
    <source>
        <dbReference type="ARBA" id="ARBA00022723"/>
    </source>
</evidence>
<dbReference type="PANTHER" id="PTHR23110">
    <property type="entry name" value="BTB DOMAIN TRANSCRIPTION FACTOR"/>
    <property type="match status" value="1"/>
</dbReference>
<protein>
    <recommendedName>
        <fullName evidence="6">BTB domain-containing protein</fullName>
    </recommendedName>
</protein>
<evidence type="ECO:0000256" key="2">
    <source>
        <dbReference type="ARBA" id="ARBA00022771"/>
    </source>
</evidence>
<feature type="region of interest" description="Disordered" evidence="5">
    <location>
        <begin position="118"/>
        <end position="180"/>
    </location>
</feature>
<evidence type="ECO:0000256" key="5">
    <source>
        <dbReference type="SAM" id="MobiDB-lite"/>
    </source>
</evidence>
<dbReference type="InterPro" id="IPR011333">
    <property type="entry name" value="SKP1/BTB/POZ_sf"/>
</dbReference>
<dbReference type="KEGG" id="dpx:DAPPUDRAFT_304943"/>
<dbReference type="InterPro" id="IPR051095">
    <property type="entry name" value="Dros_DevTransReg"/>
</dbReference>
<dbReference type="GO" id="GO:0006357">
    <property type="term" value="P:regulation of transcription by RNA polymerase II"/>
    <property type="evidence" value="ECO:0000318"/>
    <property type="project" value="GO_Central"/>
</dbReference>
<feature type="domain" description="BTB" evidence="6">
    <location>
        <begin position="29"/>
        <end position="94"/>
    </location>
</feature>
<feature type="compositionally biased region" description="Polar residues" evidence="5">
    <location>
        <begin position="163"/>
        <end position="173"/>
    </location>
</feature>